<dbReference type="PANTHER" id="PTHR48075:SF5">
    <property type="entry name" value="3-HYDROXYBUTYRYL-COA DEHYDROGENASE"/>
    <property type="match status" value="1"/>
</dbReference>
<dbReference type="Gene3D" id="1.10.1040.10">
    <property type="entry name" value="N-(1-d-carboxylethyl)-l-norvaline Dehydrogenase, domain 2"/>
    <property type="match status" value="1"/>
</dbReference>
<dbReference type="InterPro" id="IPR006108">
    <property type="entry name" value="3HC_DH_C"/>
</dbReference>
<name>A0ABN3W5U2_9ACTN</name>
<evidence type="ECO:0000256" key="3">
    <source>
        <dbReference type="ARBA" id="ARBA00023002"/>
    </source>
</evidence>
<sequence length="287" mass="30755">MTDHPRKVTVIGGGTMGCGIAGLMAVAGSAVTLIEVDRAAADRAAERVRREWPDSAGALTRLETTTDIRRIPPETELVIEAVAEDAELKAEVLAAAGRAASKAIIATNTSSIAISRLARAVHDPGRFLGLHFFNPVAKSALIEIVTGERTAPETVELARSWSEVWQRTPIVVRDSPGFATSRLGVLLGLEAIRMVEEGVADPHDIDSAMVLGYRHPIGPLRLTDLVGLDVRLAIAEYLSGELGDRFSPPQLLREKVGNGFLGRKTGQGFYSWTTGGRSSDAGRRDDR</sequence>
<evidence type="ECO:0000256" key="2">
    <source>
        <dbReference type="ARBA" id="ARBA00009463"/>
    </source>
</evidence>
<dbReference type="SUPFAM" id="SSF51735">
    <property type="entry name" value="NAD(P)-binding Rossmann-fold domains"/>
    <property type="match status" value="1"/>
</dbReference>
<keyword evidence="3" id="KW-0560">Oxidoreductase</keyword>
<dbReference type="Gene3D" id="3.40.50.720">
    <property type="entry name" value="NAD(P)-binding Rossmann-like Domain"/>
    <property type="match status" value="1"/>
</dbReference>
<dbReference type="InterPro" id="IPR008927">
    <property type="entry name" value="6-PGluconate_DH-like_C_sf"/>
</dbReference>
<dbReference type="SUPFAM" id="SSF48179">
    <property type="entry name" value="6-phosphogluconate dehydrogenase C-terminal domain-like"/>
    <property type="match status" value="1"/>
</dbReference>
<evidence type="ECO:0000313" key="7">
    <source>
        <dbReference type="Proteomes" id="UP001500831"/>
    </source>
</evidence>
<dbReference type="Pfam" id="PF00725">
    <property type="entry name" value="3HCDH"/>
    <property type="match status" value="1"/>
</dbReference>
<dbReference type="InterPro" id="IPR022694">
    <property type="entry name" value="3-OHacyl-CoA_DH"/>
</dbReference>
<dbReference type="InterPro" id="IPR006176">
    <property type="entry name" value="3-OHacyl-CoA_DH_NAD-bd"/>
</dbReference>
<comment type="caution">
    <text evidence="6">The sequence shown here is derived from an EMBL/GenBank/DDBJ whole genome shotgun (WGS) entry which is preliminary data.</text>
</comment>
<feature type="domain" description="3-hydroxyacyl-CoA dehydrogenase C-terminal" evidence="4">
    <location>
        <begin position="177"/>
        <end position="272"/>
    </location>
</feature>
<reference evidence="6 7" key="1">
    <citation type="journal article" date="2019" name="Int. J. Syst. Evol. Microbiol.">
        <title>The Global Catalogue of Microorganisms (GCM) 10K type strain sequencing project: providing services to taxonomists for standard genome sequencing and annotation.</title>
        <authorList>
            <consortium name="The Broad Institute Genomics Platform"/>
            <consortium name="The Broad Institute Genome Sequencing Center for Infectious Disease"/>
            <person name="Wu L."/>
            <person name="Ma J."/>
        </authorList>
    </citation>
    <scope>NUCLEOTIDE SEQUENCE [LARGE SCALE GENOMIC DNA]</scope>
    <source>
        <strain evidence="6 7">JCM 6242</strain>
    </source>
</reference>
<proteinExistence type="inferred from homology"/>
<feature type="domain" description="3-hydroxyacyl-CoA dehydrogenase NAD binding" evidence="5">
    <location>
        <begin position="7"/>
        <end position="174"/>
    </location>
</feature>
<dbReference type="PROSITE" id="PS51257">
    <property type="entry name" value="PROKAR_LIPOPROTEIN"/>
    <property type="match status" value="1"/>
</dbReference>
<keyword evidence="7" id="KW-1185">Reference proteome</keyword>
<dbReference type="Proteomes" id="UP001500831">
    <property type="component" value="Unassembled WGS sequence"/>
</dbReference>
<dbReference type="InterPro" id="IPR013328">
    <property type="entry name" value="6PGD_dom2"/>
</dbReference>
<gene>
    <name evidence="6" type="ORF">GCM10010517_57260</name>
</gene>
<protein>
    <submittedName>
        <fullName evidence="6">3-hydroxyacyl-CoA dehydrogenase family protein</fullName>
    </submittedName>
</protein>
<evidence type="ECO:0000256" key="1">
    <source>
        <dbReference type="ARBA" id="ARBA00005086"/>
    </source>
</evidence>
<dbReference type="RefSeq" id="WP_344978085.1">
    <property type="nucleotide sequence ID" value="NZ_BAAAVI010000050.1"/>
</dbReference>
<evidence type="ECO:0000259" key="5">
    <source>
        <dbReference type="Pfam" id="PF02737"/>
    </source>
</evidence>
<comment type="similarity">
    <text evidence="2">Belongs to the 3-hydroxyacyl-CoA dehydrogenase family.</text>
</comment>
<dbReference type="PANTHER" id="PTHR48075">
    <property type="entry name" value="3-HYDROXYACYL-COA DEHYDROGENASE FAMILY PROTEIN"/>
    <property type="match status" value="1"/>
</dbReference>
<dbReference type="Pfam" id="PF02737">
    <property type="entry name" value="3HCDH_N"/>
    <property type="match status" value="1"/>
</dbReference>
<evidence type="ECO:0000313" key="6">
    <source>
        <dbReference type="EMBL" id="GAA2892767.1"/>
    </source>
</evidence>
<comment type="pathway">
    <text evidence="1">Lipid metabolism; butanoate metabolism.</text>
</comment>
<dbReference type="EMBL" id="BAAAVI010000050">
    <property type="protein sequence ID" value="GAA2892767.1"/>
    <property type="molecule type" value="Genomic_DNA"/>
</dbReference>
<dbReference type="PIRSF" id="PIRSF000105">
    <property type="entry name" value="HCDH"/>
    <property type="match status" value="1"/>
</dbReference>
<accession>A0ABN3W5U2</accession>
<evidence type="ECO:0000259" key="4">
    <source>
        <dbReference type="Pfam" id="PF00725"/>
    </source>
</evidence>
<dbReference type="InterPro" id="IPR036291">
    <property type="entry name" value="NAD(P)-bd_dom_sf"/>
</dbReference>
<organism evidence="6 7">
    <name type="scientific">Streptosporangium fragile</name>
    <dbReference type="NCBI Taxonomy" id="46186"/>
    <lineage>
        <taxon>Bacteria</taxon>
        <taxon>Bacillati</taxon>
        <taxon>Actinomycetota</taxon>
        <taxon>Actinomycetes</taxon>
        <taxon>Streptosporangiales</taxon>
        <taxon>Streptosporangiaceae</taxon>
        <taxon>Streptosporangium</taxon>
    </lineage>
</organism>